<dbReference type="InterPro" id="IPR041492">
    <property type="entry name" value="HAD_2"/>
</dbReference>
<dbReference type="STRING" id="476652.DEAC_c13620"/>
<dbReference type="SFLD" id="SFLDG01129">
    <property type="entry name" value="C1.5:_HAD__Beta-PGM__Phosphata"/>
    <property type="match status" value="1"/>
</dbReference>
<reference evidence="1 2" key="1">
    <citation type="submission" date="2015-06" db="EMBL/GenBank/DDBJ databases">
        <title>Draft genome of the moderately acidophilic sulfate reducer Candidatus Desulfosporosinus acididurans strain M1.</title>
        <authorList>
            <person name="Poehlein A."/>
            <person name="Petzsch P."/>
            <person name="Johnson B.D."/>
            <person name="Schloemann M."/>
            <person name="Daniel R."/>
            <person name="Muehling M."/>
        </authorList>
    </citation>
    <scope>NUCLEOTIDE SEQUENCE [LARGE SCALE GENOMIC DNA]</scope>
    <source>
        <strain evidence="1 2">M1</strain>
    </source>
</reference>
<protein>
    <submittedName>
        <fullName evidence="1">5'-nucleotidase</fullName>
        <ecNumber evidence="1">3.1.3.5</ecNumber>
    </submittedName>
</protein>
<dbReference type="PATRIC" id="fig|476652.3.peg.1399"/>
<dbReference type="GO" id="GO:0008253">
    <property type="term" value="F:5'-nucleotidase activity"/>
    <property type="evidence" value="ECO:0007669"/>
    <property type="project" value="UniProtKB-EC"/>
</dbReference>
<dbReference type="SUPFAM" id="SSF56784">
    <property type="entry name" value="HAD-like"/>
    <property type="match status" value="1"/>
</dbReference>
<sequence>MRFDYLLWDLDGTLTDPKPGITRSVQYALQKLGFAYPHEDELEWVIGPPLKASFQVLLQSKNEDLITKAVTFYRERFQEIGMYENMVYSGIPELLDLLKEKGCQHLLATSKPKVFAEKILQHFSLNNSFSEIMGSELSGNFVEKEDLIREVLKSVSPQARSKTVMIGDRLYDVKGARANNIKVISVGYGYGTLDELEAAAPDYFVSSVQDLKQLLLS</sequence>
<keyword evidence="1" id="KW-0378">Hydrolase</keyword>
<dbReference type="PANTHER" id="PTHR43434:SF20">
    <property type="entry name" value="5'-NUCLEOTIDASE"/>
    <property type="match status" value="1"/>
</dbReference>
<dbReference type="GO" id="GO:0004713">
    <property type="term" value="F:protein tyrosine kinase activity"/>
    <property type="evidence" value="ECO:0007669"/>
    <property type="project" value="TreeGrafter"/>
</dbReference>
<proteinExistence type="predicted"/>
<keyword evidence="2" id="KW-1185">Reference proteome</keyword>
<dbReference type="EC" id="3.1.3.5" evidence="1"/>
<organism evidence="1 2">
    <name type="scientific">Desulfosporosinus acididurans</name>
    <dbReference type="NCBI Taxonomy" id="476652"/>
    <lineage>
        <taxon>Bacteria</taxon>
        <taxon>Bacillati</taxon>
        <taxon>Bacillota</taxon>
        <taxon>Clostridia</taxon>
        <taxon>Eubacteriales</taxon>
        <taxon>Desulfitobacteriaceae</taxon>
        <taxon>Desulfosporosinus</taxon>
    </lineage>
</organism>
<name>A0A0J1FT98_9FIRM</name>
<dbReference type="Pfam" id="PF13419">
    <property type="entry name" value="HAD_2"/>
    <property type="match status" value="1"/>
</dbReference>
<dbReference type="EMBL" id="LDZY01000004">
    <property type="protein sequence ID" value="KLU66695.1"/>
    <property type="molecule type" value="Genomic_DNA"/>
</dbReference>
<comment type="caution">
    <text evidence="1">The sequence shown here is derived from an EMBL/GenBank/DDBJ whole genome shotgun (WGS) entry which is preliminary data.</text>
</comment>
<dbReference type="InterPro" id="IPR036412">
    <property type="entry name" value="HAD-like_sf"/>
</dbReference>
<dbReference type="InterPro" id="IPR023214">
    <property type="entry name" value="HAD_sf"/>
</dbReference>
<dbReference type="SFLD" id="SFLDS00003">
    <property type="entry name" value="Haloacid_Dehalogenase"/>
    <property type="match status" value="1"/>
</dbReference>
<dbReference type="GO" id="GO:0005829">
    <property type="term" value="C:cytosol"/>
    <property type="evidence" value="ECO:0007669"/>
    <property type="project" value="TreeGrafter"/>
</dbReference>
<evidence type="ECO:0000313" key="1">
    <source>
        <dbReference type="EMBL" id="KLU66695.1"/>
    </source>
</evidence>
<dbReference type="PANTHER" id="PTHR43434">
    <property type="entry name" value="PHOSPHOGLYCOLATE PHOSPHATASE"/>
    <property type="match status" value="1"/>
</dbReference>
<evidence type="ECO:0000313" key="2">
    <source>
        <dbReference type="Proteomes" id="UP000036356"/>
    </source>
</evidence>
<dbReference type="AlphaFoldDB" id="A0A0J1FT98"/>
<dbReference type="InterPro" id="IPR023198">
    <property type="entry name" value="PGP-like_dom2"/>
</dbReference>
<dbReference type="Gene3D" id="3.40.50.1000">
    <property type="entry name" value="HAD superfamily/HAD-like"/>
    <property type="match status" value="1"/>
</dbReference>
<dbReference type="InterPro" id="IPR050155">
    <property type="entry name" value="HAD-like_hydrolase_sf"/>
</dbReference>
<dbReference type="Gene3D" id="1.10.150.240">
    <property type="entry name" value="Putative phosphatase, domain 2"/>
    <property type="match status" value="1"/>
</dbReference>
<accession>A0A0J1FT98</accession>
<dbReference type="Proteomes" id="UP000036356">
    <property type="component" value="Unassembled WGS sequence"/>
</dbReference>
<dbReference type="RefSeq" id="WP_053006307.1">
    <property type="nucleotide sequence ID" value="NZ_LDZY01000004.1"/>
</dbReference>
<gene>
    <name evidence="1" type="ORF">DEAC_c13620</name>
</gene>